<dbReference type="EMBL" id="WTYF01000004">
    <property type="protein sequence ID" value="MXO50723.1"/>
    <property type="molecule type" value="Genomic_DNA"/>
</dbReference>
<dbReference type="OrthoDB" id="5520726at2"/>
<evidence type="ECO:0000256" key="1">
    <source>
        <dbReference type="SAM" id="Phobius"/>
    </source>
</evidence>
<feature type="transmembrane region" description="Helical" evidence="1">
    <location>
        <begin position="7"/>
        <end position="24"/>
    </location>
</feature>
<feature type="transmembrane region" description="Helical" evidence="1">
    <location>
        <begin position="220"/>
        <end position="236"/>
    </location>
</feature>
<evidence type="ECO:0000313" key="2">
    <source>
        <dbReference type="EMBL" id="MXO50723.1"/>
    </source>
</evidence>
<keyword evidence="1" id="KW-1133">Transmembrane helix</keyword>
<name>A0A844Y052_9SPHN</name>
<evidence type="ECO:0000313" key="3">
    <source>
        <dbReference type="Proteomes" id="UP000444185"/>
    </source>
</evidence>
<feature type="transmembrane region" description="Helical" evidence="1">
    <location>
        <begin position="30"/>
        <end position="48"/>
    </location>
</feature>
<keyword evidence="1" id="KW-0472">Membrane</keyword>
<feature type="transmembrane region" description="Helical" evidence="1">
    <location>
        <begin position="152"/>
        <end position="171"/>
    </location>
</feature>
<keyword evidence="3" id="KW-1185">Reference proteome</keyword>
<proteinExistence type="predicted"/>
<comment type="caution">
    <text evidence="2">The sequence shown here is derived from an EMBL/GenBank/DDBJ whole genome shotgun (WGS) entry which is preliminary data.</text>
</comment>
<feature type="transmembrane region" description="Helical" evidence="1">
    <location>
        <begin position="191"/>
        <end position="211"/>
    </location>
</feature>
<feature type="transmembrane region" description="Helical" evidence="1">
    <location>
        <begin position="242"/>
        <end position="260"/>
    </location>
</feature>
<dbReference type="Proteomes" id="UP000444185">
    <property type="component" value="Unassembled WGS sequence"/>
</dbReference>
<feature type="transmembrane region" description="Helical" evidence="1">
    <location>
        <begin position="60"/>
        <end position="79"/>
    </location>
</feature>
<dbReference type="AlphaFoldDB" id="A0A844Y052"/>
<dbReference type="RefSeq" id="WP_160607296.1">
    <property type="nucleotide sequence ID" value="NZ_WTYF01000004.1"/>
</dbReference>
<reference evidence="2 3" key="1">
    <citation type="submission" date="2019-12" db="EMBL/GenBank/DDBJ databases">
        <title>Genomic-based taxomic classification of the family Erythrobacteraceae.</title>
        <authorList>
            <person name="Xu L."/>
        </authorList>
    </citation>
    <scope>NUCLEOTIDE SEQUENCE [LARGE SCALE GENOMIC DNA]</scope>
    <source>
        <strain evidence="2 3">DSM 16225</strain>
    </source>
</reference>
<keyword evidence="1" id="KW-0812">Transmembrane</keyword>
<sequence length="270" mass="28086">MNDRYRLMLSLAVPAVAGLAYLAASGAPAHYLAINGGGLLLALGWIAFGRVPDSEIAKHVLQAVLLALFALPLFTGPDIEGVRRWLPLGPMSLHAGMLLIPLLVCLCVRDLRYGPWVLGAGLGIALLQPDAASATALALVAAALSWMHRKPLFAAIAALGLAACIIAFGAGDLPPEPLVEHVFADAWAVQPLIALALAAAVFTALVLLLTARTVPHEERVAMAAAMIGFTAMSLIGNYPTPILGYGAAPILGFGLALGAVPRDYRHSTED</sequence>
<protein>
    <recommendedName>
        <fullName evidence="4">Cell wall polymerase</fullName>
    </recommendedName>
</protein>
<gene>
    <name evidence="2" type="ORF">GRI42_05315</name>
</gene>
<evidence type="ECO:0008006" key="4">
    <source>
        <dbReference type="Google" id="ProtNLM"/>
    </source>
</evidence>
<feature type="transmembrane region" description="Helical" evidence="1">
    <location>
        <begin position="91"/>
        <end position="108"/>
    </location>
</feature>
<organism evidence="2 3">
    <name type="scientific">Qipengyuania gaetbuli</name>
    <dbReference type="NCBI Taxonomy" id="266952"/>
    <lineage>
        <taxon>Bacteria</taxon>
        <taxon>Pseudomonadati</taxon>
        <taxon>Pseudomonadota</taxon>
        <taxon>Alphaproteobacteria</taxon>
        <taxon>Sphingomonadales</taxon>
        <taxon>Erythrobacteraceae</taxon>
        <taxon>Qipengyuania</taxon>
    </lineage>
</organism>
<accession>A0A844Y052</accession>